<dbReference type="EMBL" id="JAMYWD010000010">
    <property type="protein sequence ID" value="KAJ4959162.1"/>
    <property type="molecule type" value="Genomic_DNA"/>
</dbReference>
<sequence>MICSLSAVLRRTFKPDVPTQPNSVTREWSCYAYKTVGPLVPTQSSHGRKKSLLVVEFQSDLALCFSGYDQHLHHFPSSLSKNLNSGGVLLMAESQGRNPGGENKKRTPTRLQRRAPASIQVNKPSSVAADWKVAIPLLSPLILSPVSPNPKIGDQSVELKSRNEPSRKDFQSPEPEPEKAIFNLWQHPASPFHYDPANSLVPSFVPRCRYICP</sequence>
<name>A0A9Q0K1B5_9MAGN</name>
<comment type="caution">
    <text evidence="2">The sequence shown here is derived from an EMBL/GenBank/DDBJ whole genome shotgun (WGS) entry which is preliminary data.</text>
</comment>
<dbReference type="AlphaFoldDB" id="A0A9Q0K1B5"/>
<dbReference type="GO" id="GO:0005634">
    <property type="term" value="C:nucleus"/>
    <property type="evidence" value="ECO:0007669"/>
    <property type="project" value="TreeGrafter"/>
</dbReference>
<dbReference type="Proteomes" id="UP001141806">
    <property type="component" value="Unassembled WGS sequence"/>
</dbReference>
<protein>
    <submittedName>
        <fullName evidence="2">Uncharacterized protein</fullName>
    </submittedName>
</protein>
<proteinExistence type="predicted"/>
<accession>A0A9Q0K1B5</accession>
<gene>
    <name evidence="2" type="ORF">NE237_026273</name>
</gene>
<reference evidence="2" key="1">
    <citation type="journal article" date="2023" name="Plant J.">
        <title>The genome of the king protea, Protea cynaroides.</title>
        <authorList>
            <person name="Chang J."/>
            <person name="Duong T.A."/>
            <person name="Schoeman C."/>
            <person name="Ma X."/>
            <person name="Roodt D."/>
            <person name="Barker N."/>
            <person name="Li Z."/>
            <person name="Van de Peer Y."/>
            <person name="Mizrachi E."/>
        </authorList>
    </citation>
    <scope>NUCLEOTIDE SEQUENCE</scope>
    <source>
        <tissue evidence="2">Young leaves</tissue>
    </source>
</reference>
<dbReference type="PANTHER" id="PTHR33912">
    <property type="entry name" value="OS01G0939400 PROTEIN"/>
    <property type="match status" value="1"/>
</dbReference>
<evidence type="ECO:0000313" key="3">
    <source>
        <dbReference type="Proteomes" id="UP001141806"/>
    </source>
</evidence>
<dbReference type="PANTHER" id="PTHR33912:SF2">
    <property type="entry name" value="PUTATIVE-RELATED"/>
    <property type="match status" value="1"/>
</dbReference>
<feature type="region of interest" description="Disordered" evidence="1">
    <location>
        <begin position="153"/>
        <end position="178"/>
    </location>
</feature>
<dbReference type="OrthoDB" id="673645at2759"/>
<evidence type="ECO:0000256" key="1">
    <source>
        <dbReference type="SAM" id="MobiDB-lite"/>
    </source>
</evidence>
<keyword evidence="3" id="KW-1185">Reference proteome</keyword>
<dbReference type="InterPro" id="IPR040381">
    <property type="entry name" value="At4g14450-like"/>
</dbReference>
<feature type="compositionally biased region" description="Basic and acidic residues" evidence="1">
    <location>
        <begin position="157"/>
        <end position="178"/>
    </location>
</feature>
<evidence type="ECO:0000313" key="2">
    <source>
        <dbReference type="EMBL" id="KAJ4959162.1"/>
    </source>
</evidence>
<dbReference type="GO" id="GO:0005737">
    <property type="term" value="C:cytoplasm"/>
    <property type="evidence" value="ECO:0007669"/>
    <property type="project" value="TreeGrafter"/>
</dbReference>
<feature type="region of interest" description="Disordered" evidence="1">
    <location>
        <begin position="93"/>
        <end position="119"/>
    </location>
</feature>
<organism evidence="2 3">
    <name type="scientific">Protea cynaroides</name>
    <dbReference type="NCBI Taxonomy" id="273540"/>
    <lineage>
        <taxon>Eukaryota</taxon>
        <taxon>Viridiplantae</taxon>
        <taxon>Streptophyta</taxon>
        <taxon>Embryophyta</taxon>
        <taxon>Tracheophyta</taxon>
        <taxon>Spermatophyta</taxon>
        <taxon>Magnoliopsida</taxon>
        <taxon>Proteales</taxon>
        <taxon>Proteaceae</taxon>
        <taxon>Protea</taxon>
    </lineage>
</organism>